<sequence length="248" mass="27723">MQFTYLQDDRILYFAIEVEPSINRSPLESTVLYWYGTDTTVSPDNLSLNDGGDSGDIIKGDDLYSLKVLNDTLFLANPISLEDTGKVHMKFQANYGNGSSFMIRDSFYLGNIIPQLQYIIAPDTIVRPTDNSVIFKVVKTKAHDANGLDDIRRVGFVSYHVEGDSFLNKGDLINLYDDGSEVIIYEPNFTSGDSIANDGIYSFRVPIFGSGNVDPSLQTKTGTFNWIFDAMDMSNTYSDTVIHRVIVE</sequence>
<dbReference type="EMBL" id="UINC01000584">
    <property type="protein sequence ID" value="SUZ57864.1"/>
    <property type="molecule type" value="Genomic_DNA"/>
</dbReference>
<proteinExistence type="predicted"/>
<accession>A0A381NUL3</accession>
<reference evidence="1" key="1">
    <citation type="submission" date="2018-05" db="EMBL/GenBank/DDBJ databases">
        <authorList>
            <person name="Lanie J.A."/>
            <person name="Ng W.-L."/>
            <person name="Kazmierczak K.M."/>
            <person name="Andrzejewski T.M."/>
            <person name="Davidsen T.M."/>
            <person name="Wayne K.J."/>
            <person name="Tettelin H."/>
            <person name="Glass J.I."/>
            <person name="Rusch D."/>
            <person name="Podicherti R."/>
            <person name="Tsui H.-C.T."/>
            <person name="Winkler M.E."/>
        </authorList>
    </citation>
    <scope>NUCLEOTIDE SEQUENCE</scope>
</reference>
<organism evidence="1">
    <name type="scientific">marine metagenome</name>
    <dbReference type="NCBI Taxonomy" id="408172"/>
    <lineage>
        <taxon>unclassified sequences</taxon>
        <taxon>metagenomes</taxon>
        <taxon>ecological metagenomes</taxon>
    </lineage>
</organism>
<gene>
    <name evidence="1" type="ORF">METZ01_LOCUS10718</name>
</gene>
<protein>
    <submittedName>
        <fullName evidence="1">Uncharacterized protein</fullName>
    </submittedName>
</protein>
<dbReference type="AlphaFoldDB" id="A0A381NUL3"/>
<name>A0A381NUL3_9ZZZZ</name>
<evidence type="ECO:0000313" key="1">
    <source>
        <dbReference type="EMBL" id="SUZ57864.1"/>
    </source>
</evidence>